<evidence type="ECO:0000256" key="9">
    <source>
        <dbReference type="ARBA" id="ARBA00023180"/>
    </source>
</evidence>
<dbReference type="Pfam" id="PF00003">
    <property type="entry name" value="7tm_3"/>
    <property type="match status" value="1"/>
</dbReference>
<dbReference type="InterPro" id="IPR050726">
    <property type="entry name" value="mGluR"/>
</dbReference>
<dbReference type="InterPro" id="IPR001828">
    <property type="entry name" value="ANF_lig-bd_rcpt"/>
</dbReference>
<evidence type="ECO:0000256" key="1">
    <source>
        <dbReference type="ARBA" id="ARBA00004651"/>
    </source>
</evidence>
<dbReference type="EMBL" id="JYDH01000149">
    <property type="protein sequence ID" value="KRY30167.1"/>
    <property type="molecule type" value="Genomic_DNA"/>
</dbReference>
<keyword evidence="9" id="KW-0325">Glycoprotein</keyword>
<dbReference type="SUPFAM" id="SSF53822">
    <property type="entry name" value="Periplasmic binding protein-like I"/>
    <property type="match status" value="1"/>
</dbReference>
<dbReference type="FunFam" id="2.10.50.30:FF:000001">
    <property type="entry name" value="metabotropic glutamate receptor 1"/>
    <property type="match status" value="1"/>
</dbReference>
<evidence type="ECO:0000256" key="14">
    <source>
        <dbReference type="SAM" id="SignalP"/>
    </source>
</evidence>
<evidence type="ECO:0000256" key="8">
    <source>
        <dbReference type="ARBA" id="ARBA00023170"/>
    </source>
</evidence>
<dbReference type="InterPro" id="IPR017978">
    <property type="entry name" value="GPCR_3_C"/>
</dbReference>
<comment type="function">
    <text evidence="11">G-protein coupled receptor for glutamate. Ligand binding causes a conformation change that triggers signaling via guanine nucleotide-binding proteins (G proteins) and modulates the activity of down-stream effectors.</text>
</comment>
<feature type="region of interest" description="Disordered" evidence="12">
    <location>
        <begin position="1007"/>
        <end position="1100"/>
    </location>
</feature>
<keyword evidence="3" id="KW-1003">Cell membrane</keyword>
<evidence type="ECO:0000256" key="12">
    <source>
        <dbReference type="SAM" id="MobiDB-lite"/>
    </source>
</evidence>
<feature type="transmembrane region" description="Helical" evidence="13">
    <location>
        <begin position="646"/>
        <end position="665"/>
    </location>
</feature>
<dbReference type="PRINTS" id="PR00593">
    <property type="entry name" value="MTABOTROPICR"/>
</dbReference>
<reference evidence="16 17" key="1">
    <citation type="submission" date="2015-01" db="EMBL/GenBank/DDBJ databases">
        <title>Evolution of Trichinella species and genotypes.</title>
        <authorList>
            <person name="Korhonen P.K."/>
            <person name="Edoardo P."/>
            <person name="Giuseppe L.R."/>
            <person name="Gasser R.B."/>
        </authorList>
    </citation>
    <scope>NUCLEOTIDE SEQUENCE [LARGE SCALE GENOMIC DNA]</scope>
    <source>
        <strain evidence="16">ISS3</strain>
    </source>
</reference>
<dbReference type="InterPro" id="IPR000337">
    <property type="entry name" value="GPCR_3"/>
</dbReference>
<dbReference type="Pfam" id="PF07562">
    <property type="entry name" value="NCD3G"/>
    <property type="match status" value="1"/>
</dbReference>
<evidence type="ECO:0000256" key="10">
    <source>
        <dbReference type="ARBA" id="ARBA00023224"/>
    </source>
</evidence>
<proteinExistence type="inferred from homology"/>
<dbReference type="PROSITE" id="PS00981">
    <property type="entry name" value="G_PROTEIN_RECEP_F3_3"/>
    <property type="match status" value="1"/>
</dbReference>
<feature type="compositionally biased region" description="Acidic residues" evidence="12">
    <location>
        <begin position="1074"/>
        <end position="1090"/>
    </location>
</feature>
<keyword evidence="10" id="KW-0807">Transducer</keyword>
<feature type="compositionally biased region" description="Low complexity" evidence="12">
    <location>
        <begin position="1420"/>
        <end position="1443"/>
    </location>
</feature>
<dbReference type="PROSITE" id="PS00980">
    <property type="entry name" value="G_PROTEIN_RECEP_F3_2"/>
    <property type="match status" value="1"/>
</dbReference>
<feature type="transmembrane region" description="Helical" evidence="13">
    <location>
        <begin position="613"/>
        <end position="634"/>
    </location>
</feature>
<keyword evidence="4 13" id="KW-0812">Transmembrane</keyword>
<evidence type="ECO:0000256" key="3">
    <source>
        <dbReference type="ARBA" id="ARBA00022475"/>
    </source>
</evidence>
<keyword evidence="7 13" id="KW-0472">Membrane</keyword>
<organism evidence="16 17">
    <name type="scientific">Trichinella spiralis</name>
    <name type="common">Trichina worm</name>
    <dbReference type="NCBI Taxonomy" id="6334"/>
    <lineage>
        <taxon>Eukaryota</taxon>
        <taxon>Metazoa</taxon>
        <taxon>Ecdysozoa</taxon>
        <taxon>Nematoda</taxon>
        <taxon>Enoplea</taxon>
        <taxon>Dorylaimia</taxon>
        <taxon>Trichinellida</taxon>
        <taxon>Trichinellidae</taxon>
        <taxon>Trichinella</taxon>
    </lineage>
</organism>
<dbReference type="InterPro" id="IPR011500">
    <property type="entry name" value="GPCR_3_9-Cys_dom"/>
</dbReference>
<dbReference type="PANTHER" id="PTHR24060">
    <property type="entry name" value="METABOTROPIC GLUTAMATE RECEPTOR"/>
    <property type="match status" value="1"/>
</dbReference>
<keyword evidence="6" id="KW-0297">G-protein coupled receptor</keyword>
<accession>A0A0V1AZG0</accession>
<feature type="compositionally biased region" description="Gly residues" evidence="12">
    <location>
        <begin position="885"/>
        <end position="895"/>
    </location>
</feature>
<evidence type="ECO:0000256" key="4">
    <source>
        <dbReference type="ARBA" id="ARBA00022692"/>
    </source>
</evidence>
<feature type="transmembrane region" description="Helical" evidence="13">
    <location>
        <begin position="768"/>
        <end position="787"/>
    </location>
</feature>
<evidence type="ECO:0000313" key="16">
    <source>
        <dbReference type="EMBL" id="KRY30167.1"/>
    </source>
</evidence>
<dbReference type="Pfam" id="PF01094">
    <property type="entry name" value="ANF_receptor"/>
    <property type="match status" value="1"/>
</dbReference>
<comment type="caution">
    <text evidence="16">The sequence shown here is derived from an EMBL/GenBank/DDBJ whole genome shotgun (WGS) entry which is preliminary data.</text>
</comment>
<comment type="similarity">
    <text evidence="2">Belongs to the G-protein coupled receptor 3 family.</text>
</comment>
<protein>
    <submittedName>
        <fullName evidence="16">Metabotropic glutamate receptor 5</fullName>
    </submittedName>
</protein>
<evidence type="ECO:0000256" key="7">
    <source>
        <dbReference type="ARBA" id="ARBA00023136"/>
    </source>
</evidence>
<dbReference type="PROSITE" id="PS50259">
    <property type="entry name" value="G_PROTEIN_RECEP_F3_4"/>
    <property type="match status" value="1"/>
</dbReference>
<keyword evidence="17" id="KW-1185">Reference proteome</keyword>
<dbReference type="InterPro" id="IPR000162">
    <property type="entry name" value="GPCR_3_mtglu_rcpt"/>
</dbReference>
<dbReference type="Gene3D" id="2.10.50.30">
    <property type="entry name" value="GPCR, family 3, nine cysteines domain"/>
    <property type="match status" value="1"/>
</dbReference>
<feature type="compositionally biased region" description="Acidic residues" evidence="12">
    <location>
        <begin position="1210"/>
        <end position="1222"/>
    </location>
</feature>
<evidence type="ECO:0000256" key="13">
    <source>
        <dbReference type="SAM" id="Phobius"/>
    </source>
</evidence>
<feature type="signal peptide" evidence="14">
    <location>
        <begin position="1"/>
        <end position="19"/>
    </location>
</feature>
<feature type="region of interest" description="Disordered" evidence="12">
    <location>
        <begin position="879"/>
        <end position="905"/>
    </location>
</feature>
<dbReference type="InterPro" id="IPR028082">
    <property type="entry name" value="Peripla_BP_I"/>
</dbReference>
<feature type="region of interest" description="Disordered" evidence="12">
    <location>
        <begin position="1204"/>
        <end position="1236"/>
    </location>
</feature>
<dbReference type="OrthoDB" id="425344at2759"/>
<dbReference type="CDD" id="cd15285">
    <property type="entry name" value="7tmC_mGluR_group1"/>
    <property type="match status" value="1"/>
</dbReference>
<feature type="compositionally biased region" description="Low complexity" evidence="12">
    <location>
        <begin position="896"/>
        <end position="905"/>
    </location>
</feature>
<keyword evidence="8 16" id="KW-0675">Receptor</keyword>
<dbReference type="Gene3D" id="3.40.50.2300">
    <property type="match status" value="2"/>
</dbReference>
<feature type="compositionally biased region" description="Polar residues" evidence="12">
    <location>
        <begin position="1444"/>
        <end position="1457"/>
    </location>
</feature>
<keyword evidence="14" id="KW-0732">Signal</keyword>
<dbReference type="GO" id="GO:0005886">
    <property type="term" value="C:plasma membrane"/>
    <property type="evidence" value="ECO:0007669"/>
    <property type="project" value="UniProtKB-SubCell"/>
</dbReference>
<sequence>MLMVVVGVWLAVSLTAVLAPKSASHTRVARIPGDVEIGALFPIHRKIAGTERCGEIWEQYGIQRTEIALKTVDAINDDNALLANLKLGISVRDDCWTERIAMEQTIIMVRDAVGGPNAHSKQQRCCCCPEDKHCQANDGDEPTSNLVAVIGPGSSDVSIAVQNLLQVFHIPQVGYSATTKALSDKTEFKYYMRMVPSDSWQAKAIVDIVKYFHWSYVAVVYTDGNYGEKGFEELQKNFDKEDNLCIGVAEKIKSLAPAADYDALIRLLMTHRPQITVAICFCEGDTIKRIFQATKRVRESLQPDGNDTYQGLQWIGSESWSDRKDVVAGVEDVAAGGFSFRIYSPRMTQFDSYYFNLTPKNNFRNPWFVDFWEEKFHCSYTESTRNLYPKICTGNENVSYGYKPDPKLSQVTNAIYTVAYALDAMYNDLCKGSKEKGLCDAMTPVDGTVLFQYMLKTMFRDPSGQEIYFDANGDPPARYDILNYQGKVASYVTAGEWDHSFHSDKFNHQSGIYYKSKLRIDRDKILWHNHMSGLTYTPTARCSYDCKVGEIKKIQTLKCCWICVPCYENEYLLNEYACKRCPLGYWPLENRTACYKLEVEYMRWSDAEAVVCVVFACVGIIATLFTIIIFILHNSTPVVKATTRELSYIILVGLLLCYMTTFFIISPPNMVSCIIRRIVPGTAFSMIYGALFTKTNRIARILAASKKITTKRRRFLSISAQVTITGLLVLVELITIVVFLIFEPPKADFDYSLPKRVLLVCRTSGLTFFAPFGFDLFLVGMCTLYAVKTRNLPENFNEAKFIGFTMYTTCVIWLAFIAIYFGSAKKDTTMCICFSLSATVALILLYFPKMYVILLRPEKNARSYFKTTTTIRCHFGSNAKSSSSDGGGGGGGGSSGSRISSVQGSQRKKRWAAVRHRTQILHSPAGSFKLAPCTTDTTTLLSVYSTAASAAYLPANFGTDGFLHMCTKFYFLLPMPTMMKSLFFDAFFVFNAEPTFRRYVARNDSYSSYSAQSTPDPAARGRRHSGRFAAGDELTSRDDREQADESACKPDECSNDDSQRLLRAVDEMPSVKEETDDDGGGDDDDDDEPTSSEHPVSSRKFLDRTGSLWRRFDPFQQNPQLNRGWRSLRVPAGRNDGEAAPTLLLKIAAERLDTVRHFIDVDPLASGSTGTTAAVAERQPRSNVSTISGRASFARRKGTGHVWFSSSVGETDDDDEEEDGDDDHDKMDTDRRGTEERFLHSHKDRLVVCRNSQPESGEKQTAFSNGGFPVIEFDEVDMRRTVVLGRSTNKNTAGEDPLPHRRPWGRKVRSNSDTIAWLLQRQSQLSNFTWNLTRSESEQLLGPVRGNNSLKTLFTRKPFAKQQTKSMPCLRFDATVDTAGTAKQQYSSPGSSSLVTTALTGFSRAGSMSGSLLLSPIEELSNSSSSSSSSGSAKSSNGSSPTSVTVSGYDFSTISLV</sequence>
<dbReference type="PRINTS" id="PR00248">
    <property type="entry name" value="GPCRMGR"/>
</dbReference>
<keyword evidence="5 13" id="KW-1133">Transmembrane helix</keyword>
<feature type="region of interest" description="Disordered" evidence="12">
    <location>
        <begin position="1167"/>
        <end position="1187"/>
    </location>
</feature>
<dbReference type="FunFam" id="3.40.50.2300:FF:000145">
    <property type="entry name" value="Glutamate receptor, metabotropic"/>
    <property type="match status" value="1"/>
</dbReference>
<feature type="transmembrane region" description="Helical" evidence="13">
    <location>
        <begin position="827"/>
        <end position="847"/>
    </location>
</feature>
<gene>
    <name evidence="16" type="primary">GRM5</name>
    <name evidence="16" type="ORF">T01_10268</name>
</gene>
<evidence type="ECO:0000256" key="11">
    <source>
        <dbReference type="ARBA" id="ARBA00054813"/>
    </source>
</evidence>
<evidence type="ECO:0000256" key="2">
    <source>
        <dbReference type="ARBA" id="ARBA00007242"/>
    </source>
</evidence>
<feature type="chain" id="PRO_5006874781" evidence="14">
    <location>
        <begin position="20"/>
        <end position="1457"/>
    </location>
</feature>
<feature type="transmembrane region" description="Helical" evidence="13">
    <location>
        <begin position="715"/>
        <end position="742"/>
    </location>
</feature>
<dbReference type="InterPro" id="IPR017979">
    <property type="entry name" value="GPCR_3_CS"/>
</dbReference>
<feature type="compositionally biased region" description="Basic and acidic residues" evidence="12">
    <location>
        <begin position="1046"/>
        <end position="1073"/>
    </location>
</feature>
<evidence type="ECO:0000256" key="6">
    <source>
        <dbReference type="ARBA" id="ARBA00023040"/>
    </source>
</evidence>
<evidence type="ECO:0000313" key="17">
    <source>
        <dbReference type="Proteomes" id="UP000054776"/>
    </source>
</evidence>
<feature type="compositionally biased region" description="Basic and acidic residues" evidence="12">
    <location>
        <begin position="1223"/>
        <end position="1236"/>
    </location>
</feature>
<dbReference type="GO" id="GO:0004930">
    <property type="term" value="F:G protein-coupled receptor activity"/>
    <property type="evidence" value="ECO:0007669"/>
    <property type="project" value="UniProtKB-KW"/>
</dbReference>
<feature type="domain" description="G-protein coupled receptors family 3 profile" evidence="15">
    <location>
        <begin position="608"/>
        <end position="869"/>
    </location>
</feature>
<feature type="transmembrane region" description="Helical" evidence="13">
    <location>
        <begin position="799"/>
        <end position="821"/>
    </location>
</feature>
<comment type="subcellular location">
    <subcellularLocation>
        <location evidence="1">Cell membrane</location>
        <topology evidence="1">Multi-pass membrane protein</topology>
    </subcellularLocation>
</comment>
<evidence type="ECO:0000256" key="5">
    <source>
        <dbReference type="ARBA" id="ARBA00022989"/>
    </source>
</evidence>
<dbReference type="InterPro" id="IPR038550">
    <property type="entry name" value="GPCR_3_9-Cys_sf"/>
</dbReference>
<evidence type="ECO:0000259" key="15">
    <source>
        <dbReference type="PROSITE" id="PS50259"/>
    </source>
</evidence>
<dbReference type="Proteomes" id="UP000054776">
    <property type="component" value="Unassembled WGS sequence"/>
</dbReference>
<name>A0A0V1AZG0_TRISP</name>
<feature type="region of interest" description="Disordered" evidence="12">
    <location>
        <begin position="1420"/>
        <end position="1457"/>
    </location>
</feature>